<dbReference type="Proteomes" id="UP000053707">
    <property type="component" value="Unassembled WGS sequence"/>
</dbReference>
<dbReference type="AlphaFoldDB" id="A0A124ENI6"/>
<dbReference type="RefSeq" id="WP_064399535.1">
    <property type="nucleotide sequence ID" value="NZ_LQIR01000056.1"/>
</dbReference>
<feature type="chain" id="PRO_5039339347" description="PASTA domain-containing protein" evidence="1">
    <location>
        <begin position="25"/>
        <end position="103"/>
    </location>
</feature>
<reference evidence="2 3" key="1">
    <citation type="submission" date="2016-01" db="EMBL/GenBank/DDBJ databases">
        <authorList>
            <consortium name="TB Trials Study Group"/>
            <person name="Sutton G."/>
            <person name="Brinkac L."/>
            <person name="Sanka R."/>
            <person name="Adams M."/>
            <person name="Lau E.L."/>
            <person name="Macaden R."/>
            <person name="Grewal H.M.S."/>
        </authorList>
    </citation>
    <scope>NUCLEOTIDE SEQUENCE [LARGE SCALE GENOMIC DNA]</scope>
    <source>
        <strain evidence="2 3">IS-1744</strain>
    </source>
</reference>
<organism evidence="2 3">
    <name type="scientific">Mycobacterium lehmannii</name>
    <dbReference type="NCBI Taxonomy" id="2048550"/>
    <lineage>
        <taxon>Bacteria</taxon>
        <taxon>Bacillati</taxon>
        <taxon>Actinomycetota</taxon>
        <taxon>Actinomycetes</taxon>
        <taxon>Mycobacteriales</taxon>
        <taxon>Mycobacteriaceae</taxon>
        <taxon>Mycobacterium</taxon>
    </lineage>
</organism>
<feature type="signal peptide" evidence="1">
    <location>
        <begin position="1"/>
        <end position="24"/>
    </location>
</feature>
<keyword evidence="3" id="KW-1185">Reference proteome</keyword>
<dbReference type="GeneID" id="27920328"/>
<keyword evidence="1" id="KW-0732">Signal</keyword>
<proteinExistence type="predicted"/>
<dbReference type="EMBL" id="LQIR01000056">
    <property type="protein sequence ID" value="KUI09261.1"/>
    <property type="molecule type" value="Genomic_DNA"/>
</dbReference>
<sequence>MGALRSVAATAAAAGAIVVPAGLAAAQPVQPGDAPRTIAELEDQGYDVVIDRVGSGPINECIVTSVRNPQEVTQTFAVGKGEDREFITVVVSRSITVSLNCSR</sequence>
<comment type="caution">
    <text evidence="2">The sequence shown here is derived from an EMBL/GenBank/DDBJ whole genome shotgun (WGS) entry which is preliminary data.</text>
</comment>
<protein>
    <recommendedName>
        <fullName evidence="4">PASTA domain-containing protein</fullName>
    </recommendedName>
</protein>
<evidence type="ECO:0000313" key="3">
    <source>
        <dbReference type="Proteomes" id="UP000053707"/>
    </source>
</evidence>
<accession>A0A124ENI6</accession>
<evidence type="ECO:0000313" key="2">
    <source>
        <dbReference type="EMBL" id="KUI09261.1"/>
    </source>
</evidence>
<gene>
    <name evidence="2" type="ORF">AU192_17755</name>
</gene>
<name>A0A124ENI6_9MYCO</name>
<evidence type="ECO:0008006" key="4">
    <source>
        <dbReference type="Google" id="ProtNLM"/>
    </source>
</evidence>
<evidence type="ECO:0000256" key="1">
    <source>
        <dbReference type="SAM" id="SignalP"/>
    </source>
</evidence>